<feature type="transmembrane region" description="Helical" evidence="7">
    <location>
        <begin position="285"/>
        <end position="308"/>
    </location>
</feature>
<evidence type="ECO:0000256" key="1">
    <source>
        <dbReference type="ARBA" id="ARBA00001971"/>
    </source>
</evidence>
<sequence length="507" mass="56938">MSLLNETIAAGWAALQDPSIALPTAGALLAAILLYPALFRSSANGKGVHKLGGLSILTPWPFFYQRYDFLTSGFARTRQKLFSFKVFHHTVFALKGEAARKAFYDSKGLDLEEGYGLLMGSAPILQNIGVYLEPTQDISLFNKYILSLLNKERLTEALPTLFDDIQARMEGWGKEGRMDPFTNVYDLVFQTTIRMATCSELATDMEALSKLKEQYVVLEKNATPIALLLPWLPSIAKRKKLIATKNLYNTMLPYVEKCKGATTPSSDAIDFLLSKGLTTDQVLEFVLNMIFLGLINTGCGVCWTLLFLSFHKEWKHKVFAEVQAIIVKHTTTSGDPLHKRLATVPLSAWEEEMPTLDLVLRETLRMTLSPTALRRNYNDNLEIMGTRIPIGDFVAYSLADSHMNPDIYTNPTQFDPTRFDPGREEDKKETYAYLGWGGGRHPCLGMKFAKLETKIIVALFLAGYEYSVVNEKGEVPEHLPSVDFNDIHQPRPTAGQPCYLKLKRIVD</sequence>
<proteinExistence type="inferred from homology"/>
<evidence type="ECO:0008006" key="10">
    <source>
        <dbReference type="Google" id="ProtNLM"/>
    </source>
</evidence>
<dbReference type="InterPro" id="IPR050529">
    <property type="entry name" value="CYP450_sterol_14alpha_dmase"/>
</dbReference>
<name>A0A9P7G3B0_9AGAR</name>
<dbReference type="InterPro" id="IPR036396">
    <property type="entry name" value="Cyt_P450_sf"/>
</dbReference>
<reference evidence="8" key="1">
    <citation type="submission" date="2021-02" db="EMBL/GenBank/DDBJ databases">
        <authorList>
            <person name="Nieuwenhuis M."/>
            <person name="Van De Peppel L.J.J."/>
        </authorList>
    </citation>
    <scope>NUCLEOTIDE SEQUENCE</scope>
    <source>
        <strain evidence="8">D49</strain>
    </source>
</reference>
<evidence type="ECO:0000313" key="8">
    <source>
        <dbReference type="EMBL" id="KAG5639777.1"/>
    </source>
</evidence>
<keyword evidence="4 6" id="KW-0479">Metal-binding</keyword>
<dbReference type="PANTHER" id="PTHR24304">
    <property type="entry name" value="CYTOCHROME P450 FAMILY 7"/>
    <property type="match status" value="1"/>
</dbReference>
<dbReference type="Gene3D" id="1.10.630.10">
    <property type="entry name" value="Cytochrome P450"/>
    <property type="match status" value="1"/>
</dbReference>
<dbReference type="GO" id="GO:0005506">
    <property type="term" value="F:iron ion binding"/>
    <property type="evidence" value="ECO:0007669"/>
    <property type="project" value="InterPro"/>
</dbReference>
<dbReference type="InterPro" id="IPR002403">
    <property type="entry name" value="Cyt_P450_E_grp-IV"/>
</dbReference>
<dbReference type="GO" id="GO:0004497">
    <property type="term" value="F:monooxygenase activity"/>
    <property type="evidence" value="ECO:0007669"/>
    <property type="project" value="InterPro"/>
</dbReference>
<protein>
    <recommendedName>
        <fullName evidence="10">Cytochrome P450</fullName>
    </recommendedName>
</protein>
<evidence type="ECO:0000256" key="5">
    <source>
        <dbReference type="ARBA" id="ARBA00023004"/>
    </source>
</evidence>
<keyword evidence="7" id="KW-0472">Membrane</keyword>
<keyword evidence="3 6" id="KW-0349">Heme</keyword>
<keyword evidence="7" id="KW-0812">Transmembrane</keyword>
<gene>
    <name evidence="8" type="ORF">H0H81_000057</name>
</gene>
<evidence type="ECO:0000256" key="4">
    <source>
        <dbReference type="ARBA" id="ARBA00022723"/>
    </source>
</evidence>
<dbReference type="OrthoDB" id="1055148at2759"/>
<dbReference type="Proteomes" id="UP000717328">
    <property type="component" value="Unassembled WGS sequence"/>
</dbReference>
<dbReference type="InterPro" id="IPR001128">
    <property type="entry name" value="Cyt_P450"/>
</dbReference>
<evidence type="ECO:0000313" key="9">
    <source>
        <dbReference type="Proteomes" id="UP000717328"/>
    </source>
</evidence>
<evidence type="ECO:0000256" key="2">
    <source>
        <dbReference type="ARBA" id="ARBA00010617"/>
    </source>
</evidence>
<dbReference type="AlphaFoldDB" id="A0A9P7G3B0"/>
<dbReference type="CDD" id="cd00302">
    <property type="entry name" value="cytochrome_P450"/>
    <property type="match status" value="1"/>
</dbReference>
<evidence type="ECO:0000256" key="7">
    <source>
        <dbReference type="SAM" id="Phobius"/>
    </source>
</evidence>
<dbReference type="SUPFAM" id="SSF48264">
    <property type="entry name" value="Cytochrome P450"/>
    <property type="match status" value="1"/>
</dbReference>
<comment type="caution">
    <text evidence="8">The sequence shown here is derived from an EMBL/GenBank/DDBJ whole genome shotgun (WGS) entry which is preliminary data.</text>
</comment>
<dbReference type="PANTHER" id="PTHR24304:SF2">
    <property type="entry name" value="24-HYDROXYCHOLESTEROL 7-ALPHA-HYDROXYLASE"/>
    <property type="match status" value="1"/>
</dbReference>
<keyword evidence="5 6" id="KW-0408">Iron</keyword>
<keyword evidence="9" id="KW-1185">Reference proteome</keyword>
<evidence type="ECO:0000256" key="3">
    <source>
        <dbReference type="ARBA" id="ARBA00022617"/>
    </source>
</evidence>
<dbReference type="PRINTS" id="PR00465">
    <property type="entry name" value="EP450IV"/>
</dbReference>
<keyword evidence="7" id="KW-1133">Transmembrane helix</keyword>
<comment type="cofactor">
    <cofactor evidence="1 6">
        <name>heme</name>
        <dbReference type="ChEBI" id="CHEBI:30413"/>
    </cofactor>
</comment>
<feature type="binding site" description="axial binding residue" evidence="6">
    <location>
        <position position="443"/>
    </location>
    <ligand>
        <name>heme</name>
        <dbReference type="ChEBI" id="CHEBI:30413"/>
    </ligand>
    <ligandPart>
        <name>Fe</name>
        <dbReference type="ChEBI" id="CHEBI:18248"/>
    </ligandPart>
</feature>
<comment type="similarity">
    <text evidence="2">Belongs to the cytochrome P450 family.</text>
</comment>
<dbReference type="EMBL" id="JABCKI010005714">
    <property type="protein sequence ID" value="KAG5639777.1"/>
    <property type="molecule type" value="Genomic_DNA"/>
</dbReference>
<accession>A0A9P7G3B0</accession>
<evidence type="ECO:0000256" key="6">
    <source>
        <dbReference type="PIRSR" id="PIRSR602403-1"/>
    </source>
</evidence>
<dbReference type="GO" id="GO:0020037">
    <property type="term" value="F:heme binding"/>
    <property type="evidence" value="ECO:0007669"/>
    <property type="project" value="InterPro"/>
</dbReference>
<feature type="transmembrane region" description="Helical" evidence="7">
    <location>
        <begin position="20"/>
        <end position="39"/>
    </location>
</feature>
<dbReference type="Pfam" id="PF00067">
    <property type="entry name" value="p450"/>
    <property type="match status" value="1"/>
</dbReference>
<dbReference type="GO" id="GO:0016705">
    <property type="term" value="F:oxidoreductase activity, acting on paired donors, with incorporation or reduction of molecular oxygen"/>
    <property type="evidence" value="ECO:0007669"/>
    <property type="project" value="InterPro"/>
</dbReference>
<reference evidence="8" key="2">
    <citation type="submission" date="2021-10" db="EMBL/GenBank/DDBJ databases">
        <title>Phylogenomics reveals ancestral predisposition of the termite-cultivated fungus Termitomyces towards a domesticated lifestyle.</title>
        <authorList>
            <person name="Auxier B."/>
            <person name="Grum-Grzhimaylo A."/>
            <person name="Cardenas M.E."/>
            <person name="Lodge J.D."/>
            <person name="Laessoe T."/>
            <person name="Pedersen O."/>
            <person name="Smith M.E."/>
            <person name="Kuyper T.W."/>
            <person name="Franco-Molano E.A."/>
            <person name="Baroni T.J."/>
            <person name="Aanen D.K."/>
        </authorList>
    </citation>
    <scope>NUCLEOTIDE SEQUENCE</scope>
    <source>
        <strain evidence="8">D49</strain>
    </source>
</reference>
<organism evidence="8 9">
    <name type="scientific">Sphagnurus paluster</name>
    <dbReference type="NCBI Taxonomy" id="117069"/>
    <lineage>
        <taxon>Eukaryota</taxon>
        <taxon>Fungi</taxon>
        <taxon>Dikarya</taxon>
        <taxon>Basidiomycota</taxon>
        <taxon>Agaricomycotina</taxon>
        <taxon>Agaricomycetes</taxon>
        <taxon>Agaricomycetidae</taxon>
        <taxon>Agaricales</taxon>
        <taxon>Tricholomatineae</taxon>
        <taxon>Lyophyllaceae</taxon>
        <taxon>Sphagnurus</taxon>
    </lineage>
</organism>